<reference evidence="1 2" key="1">
    <citation type="submission" date="2010-01" db="EMBL/GenBank/DDBJ databases">
        <authorList>
            <person name="Weinstock G."/>
            <person name="Sodergren E."/>
            <person name="Clifton S."/>
            <person name="Fulton L."/>
            <person name="Fulton B."/>
            <person name="Courtney L."/>
            <person name="Fronick C."/>
            <person name="Harrison M."/>
            <person name="Strong C."/>
            <person name="Farmer C."/>
            <person name="Delahaunty K."/>
            <person name="Markovic C."/>
            <person name="Hall O."/>
            <person name="Minx P."/>
            <person name="Tomlinson C."/>
            <person name="Mitreva M."/>
            <person name="Nelson J."/>
            <person name="Hou S."/>
            <person name="Wollam A."/>
            <person name="Pepin K.H."/>
            <person name="Johnson M."/>
            <person name="Bhonagiri V."/>
            <person name="Nash W.E."/>
            <person name="Warren W."/>
            <person name="Chinwalla A."/>
            <person name="Mardis E.R."/>
            <person name="Wilson R.K."/>
        </authorList>
    </citation>
    <scope>NUCLEOTIDE SEQUENCE [LARGE SCALE GENOMIC DNA]</scope>
    <source>
        <strain evidence="1 2">DSM 13479</strain>
    </source>
</reference>
<accession>D3AMC9</accession>
<proteinExistence type="predicted"/>
<dbReference type="AlphaFoldDB" id="D3AMC9"/>
<sequence>MIILNTQDNADGKKKRMIKVHNIMGRRGEGRKRSIVENGTGTFIIRKKRKGDVEKEL</sequence>
<organism evidence="1 2">
    <name type="scientific">Hungatella hathewayi DSM 13479</name>
    <dbReference type="NCBI Taxonomy" id="566550"/>
    <lineage>
        <taxon>Bacteria</taxon>
        <taxon>Bacillati</taxon>
        <taxon>Bacillota</taxon>
        <taxon>Clostridia</taxon>
        <taxon>Lachnospirales</taxon>
        <taxon>Lachnospiraceae</taxon>
        <taxon>Hungatella</taxon>
    </lineage>
</organism>
<name>D3AMC9_9FIRM</name>
<gene>
    <name evidence="1" type="ORF">CLOSTHATH_04779</name>
</gene>
<protein>
    <submittedName>
        <fullName evidence="1">Uncharacterized protein</fullName>
    </submittedName>
</protein>
<dbReference type="EMBL" id="ACIO01000452">
    <property type="protein sequence ID" value="EFC97030.1"/>
    <property type="molecule type" value="Genomic_DNA"/>
</dbReference>
<evidence type="ECO:0000313" key="1">
    <source>
        <dbReference type="EMBL" id="EFC97030.1"/>
    </source>
</evidence>
<comment type="caution">
    <text evidence="1">The sequence shown here is derived from an EMBL/GenBank/DDBJ whole genome shotgun (WGS) entry which is preliminary data.</text>
</comment>
<dbReference type="HOGENOM" id="CLU_2990547_0_0_9"/>
<evidence type="ECO:0000313" key="2">
    <source>
        <dbReference type="Proteomes" id="UP000004968"/>
    </source>
</evidence>
<dbReference type="Proteomes" id="UP000004968">
    <property type="component" value="Unassembled WGS sequence"/>
</dbReference>